<evidence type="ECO:0000259" key="9">
    <source>
        <dbReference type="Pfam" id="PF02771"/>
    </source>
</evidence>
<dbReference type="SUPFAM" id="SSF47203">
    <property type="entry name" value="Acyl-CoA dehydrogenase C-terminal domain-like"/>
    <property type="match status" value="1"/>
</dbReference>
<dbReference type="Pfam" id="PF00441">
    <property type="entry name" value="Acyl-CoA_dh_1"/>
    <property type="match status" value="1"/>
</dbReference>
<evidence type="ECO:0000313" key="11">
    <source>
        <dbReference type="Proteomes" id="UP001526430"/>
    </source>
</evidence>
<dbReference type="RefSeq" id="WP_301587789.1">
    <property type="nucleotide sequence ID" value="NZ_JAPFQI010000001.1"/>
</dbReference>
<dbReference type="InterPro" id="IPR006091">
    <property type="entry name" value="Acyl-CoA_Oxase/DH_mid-dom"/>
</dbReference>
<dbReference type="Pfam" id="PF02770">
    <property type="entry name" value="Acyl-CoA_dh_M"/>
    <property type="match status" value="1"/>
</dbReference>
<evidence type="ECO:0000259" key="8">
    <source>
        <dbReference type="Pfam" id="PF02770"/>
    </source>
</evidence>
<dbReference type="InterPro" id="IPR013786">
    <property type="entry name" value="AcylCoA_DH/ox_N"/>
</dbReference>
<dbReference type="InterPro" id="IPR046373">
    <property type="entry name" value="Acyl-CoA_Oxase/DH_mid-dom_sf"/>
</dbReference>
<dbReference type="Proteomes" id="UP001526430">
    <property type="component" value="Unassembled WGS sequence"/>
</dbReference>
<keyword evidence="3 6" id="KW-0285">Flavoprotein</keyword>
<evidence type="ECO:0000256" key="1">
    <source>
        <dbReference type="ARBA" id="ARBA00001974"/>
    </source>
</evidence>
<dbReference type="InterPro" id="IPR009100">
    <property type="entry name" value="AcylCoA_DH/oxidase_NM_dom_sf"/>
</dbReference>
<dbReference type="Gene3D" id="2.40.110.10">
    <property type="entry name" value="Butyryl-CoA Dehydrogenase, subunit A, domain 2"/>
    <property type="match status" value="1"/>
</dbReference>
<reference evidence="10 11" key="1">
    <citation type="submission" date="2022-10" db="EMBL/GenBank/DDBJ databases">
        <title>Roseococcus glaciei nov., sp. nov., isolated from glacier.</title>
        <authorList>
            <person name="Liu Q."/>
            <person name="Xin Y.-H."/>
        </authorList>
    </citation>
    <scope>NUCLEOTIDE SEQUENCE [LARGE SCALE GENOMIC DNA]</scope>
    <source>
        <strain evidence="10 11">MDT2-1-1</strain>
    </source>
</reference>
<evidence type="ECO:0000256" key="5">
    <source>
        <dbReference type="ARBA" id="ARBA00023002"/>
    </source>
</evidence>
<protein>
    <submittedName>
        <fullName evidence="10">Acyl-CoA dehydrogenase family protein</fullName>
    </submittedName>
</protein>
<dbReference type="SUPFAM" id="SSF56645">
    <property type="entry name" value="Acyl-CoA dehydrogenase NM domain-like"/>
    <property type="match status" value="1"/>
</dbReference>
<comment type="cofactor">
    <cofactor evidence="1 6">
        <name>FAD</name>
        <dbReference type="ChEBI" id="CHEBI:57692"/>
    </cofactor>
</comment>
<organism evidence="10 11">
    <name type="scientific">Sabulicella glaciei</name>
    <dbReference type="NCBI Taxonomy" id="2984948"/>
    <lineage>
        <taxon>Bacteria</taxon>
        <taxon>Pseudomonadati</taxon>
        <taxon>Pseudomonadota</taxon>
        <taxon>Alphaproteobacteria</taxon>
        <taxon>Acetobacterales</taxon>
        <taxon>Acetobacteraceae</taxon>
        <taxon>Sabulicella</taxon>
    </lineage>
</organism>
<comment type="similarity">
    <text evidence="2 6">Belongs to the acyl-CoA dehydrogenase family.</text>
</comment>
<proteinExistence type="inferred from homology"/>
<dbReference type="EMBL" id="JAPFQI010000001">
    <property type="protein sequence ID" value="MCW8084182.1"/>
    <property type="molecule type" value="Genomic_DNA"/>
</dbReference>
<dbReference type="Pfam" id="PF02771">
    <property type="entry name" value="Acyl-CoA_dh_N"/>
    <property type="match status" value="1"/>
</dbReference>
<evidence type="ECO:0000259" key="7">
    <source>
        <dbReference type="Pfam" id="PF00441"/>
    </source>
</evidence>
<evidence type="ECO:0000256" key="2">
    <source>
        <dbReference type="ARBA" id="ARBA00009347"/>
    </source>
</evidence>
<dbReference type="CDD" id="cd00567">
    <property type="entry name" value="ACAD"/>
    <property type="match status" value="1"/>
</dbReference>
<accession>A0ABT3NPX1</accession>
<dbReference type="PANTHER" id="PTHR43884">
    <property type="entry name" value="ACYL-COA DEHYDROGENASE"/>
    <property type="match status" value="1"/>
</dbReference>
<feature type="domain" description="Acyl-CoA dehydrogenase/oxidase C-terminal" evidence="7">
    <location>
        <begin position="212"/>
        <end position="346"/>
    </location>
</feature>
<keyword evidence="11" id="KW-1185">Reference proteome</keyword>
<comment type="caution">
    <text evidence="10">The sequence shown here is derived from an EMBL/GenBank/DDBJ whole genome shotgun (WGS) entry which is preliminary data.</text>
</comment>
<feature type="domain" description="Acyl-CoA dehydrogenase/oxidase N-terminal" evidence="9">
    <location>
        <begin position="25"/>
        <end position="78"/>
    </location>
</feature>
<evidence type="ECO:0000256" key="4">
    <source>
        <dbReference type="ARBA" id="ARBA00022827"/>
    </source>
</evidence>
<dbReference type="InterPro" id="IPR036250">
    <property type="entry name" value="AcylCo_DH-like_C"/>
</dbReference>
<keyword evidence="4 6" id="KW-0274">FAD</keyword>
<sequence>MDFSLTTEQQMLSDSVARFARGGTEASWATMAALCWTAIAIPEASGGLGGSAVEVMIIMEGLGRGLVAQPFAESCVLCPTLLTELGEGHRPELQGMASGTLRAAFAGAEAETRFDPLNPRLRAGRRPDGWILDGVKSFVPDGAAADHFLVTARTGSEGPSVFRVPRDAPGLEREDFLCFDGHPASRLRFTGTALPADALLGAEGGAGPAIELALDRATAALCAEALGAMEALREATAEHLRTRQQFGQPLAGFQVLQHRLVDMFLACEEARSMTLLATLRLEAERRERIRAVSAAKARIAQLARSVAYQAIQLHGAMGMCEEFTVGRQAKRLIAIGMLYGDADHHRRRFACA</sequence>
<dbReference type="Gene3D" id="1.20.140.10">
    <property type="entry name" value="Butyryl-CoA Dehydrogenase, subunit A, domain 3"/>
    <property type="match status" value="1"/>
</dbReference>
<feature type="domain" description="Acyl-CoA oxidase/dehydrogenase middle" evidence="8">
    <location>
        <begin position="104"/>
        <end position="190"/>
    </location>
</feature>
<evidence type="ECO:0000256" key="6">
    <source>
        <dbReference type="RuleBase" id="RU362125"/>
    </source>
</evidence>
<dbReference type="Gene3D" id="1.10.540.10">
    <property type="entry name" value="Acyl-CoA dehydrogenase/oxidase, N-terminal domain"/>
    <property type="match status" value="1"/>
</dbReference>
<name>A0ABT3NPX1_9PROT</name>
<dbReference type="InterPro" id="IPR009075">
    <property type="entry name" value="AcylCo_DH/oxidase_C"/>
</dbReference>
<evidence type="ECO:0000256" key="3">
    <source>
        <dbReference type="ARBA" id="ARBA00022630"/>
    </source>
</evidence>
<keyword evidence="5 6" id="KW-0560">Oxidoreductase</keyword>
<evidence type="ECO:0000313" key="10">
    <source>
        <dbReference type="EMBL" id="MCW8084182.1"/>
    </source>
</evidence>
<dbReference type="InterPro" id="IPR037069">
    <property type="entry name" value="AcylCoA_DH/ox_N_sf"/>
</dbReference>
<gene>
    <name evidence="10" type="ORF">OF850_00955</name>
</gene>
<dbReference type="PANTHER" id="PTHR43884:SF20">
    <property type="entry name" value="ACYL-COA DEHYDROGENASE FADE28"/>
    <property type="match status" value="1"/>
</dbReference>